<evidence type="ECO:0000313" key="6">
    <source>
        <dbReference type="Proteomes" id="UP000253999"/>
    </source>
</evidence>
<keyword evidence="3" id="KW-0378">Hydrolase</keyword>
<comment type="caution">
    <text evidence="5">The sequence shown here is derived from an EMBL/GenBank/DDBJ whole genome shotgun (WGS) entry which is preliminary data.</text>
</comment>
<evidence type="ECO:0000313" key="5">
    <source>
        <dbReference type="EMBL" id="RDF04592.1"/>
    </source>
</evidence>
<feature type="binding site" evidence="4">
    <location>
        <position position="202"/>
    </location>
    <ligand>
        <name>a divalent metal cation</name>
        <dbReference type="ChEBI" id="CHEBI:60240"/>
        <label>1</label>
    </ligand>
</feature>
<keyword evidence="2 4" id="KW-0479">Metal-binding</keyword>
<dbReference type="AlphaFoldDB" id="A0A369ZE22"/>
<feature type="binding site" evidence="4">
    <location>
        <position position="6"/>
    </location>
    <ligand>
        <name>a divalent metal cation</name>
        <dbReference type="ChEBI" id="CHEBI:60240"/>
        <label>1</label>
    </ligand>
</feature>
<dbReference type="Proteomes" id="UP000253999">
    <property type="component" value="Unassembled WGS sequence"/>
</dbReference>
<evidence type="ECO:0000256" key="3">
    <source>
        <dbReference type="ARBA" id="ARBA00022801"/>
    </source>
</evidence>
<dbReference type="Gene3D" id="3.20.20.140">
    <property type="entry name" value="Metal-dependent hydrolases"/>
    <property type="match status" value="1"/>
</dbReference>
<evidence type="ECO:0000256" key="2">
    <source>
        <dbReference type="ARBA" id="ARBA00022723"/>
    </source>
</evidence>
<feature type="binding site" evidence="4">
    <location>
        <position position="154"/>
    </location>
    <ligand>
        <name>a divalent metal cation</name>
        <dbReference type="ChEBI" id="CHEBI:60240"/>
        <label>2</label>
    </ligand>
</feature>
<dbReference type="PANTHER" id="PTHR46317">
    <property type="entry name" value="HYDROLASE OF PHP SUPERFAMILY-RELATED PROTEIN"/>
    <property type="match status" value="1"/>
</dbReference>
<protein>
    <submittedName>
        <fullName evidence="5">TatD family deoxyribonuclease</fullName>
    </submittedName>
</protein>
<accession>A0A369ZE22</accession>
<reference evidence="5 6" key="1">
    <citation type="submission" date="2018-05" db="EMBL/GenBank/DDBJ databases">
        <title>Draft Genome Sequences for a Diverse set of 7 Haemophilus Species.</title>
        <authorList>
            <person name="Nichols M."/>
            <person name="Topaz N."/>
            <person name="Wang X."/>
            <person name="Wang X."/>
            <person name="Boxrud D."/>
        </authorList>
    </citation>
    <scope>NUCLEOTIDE SEQUENCE [LARGE SCALE GENOMIC DNA]</scope>
    <source>
        <strain evidence="5 6">C2010039593</strain>
    </source>
</reference>
<dbReference type="PROSITE" id="PS01137">
    <property type="entry name" value="TATD_1"/>
    <property type="match status" value="1"/>
</dbReference>
<dbReference type="STRING" id="735.B0185_07790"/>
<dbReference type="GO" id="GO:0046872">
    <property type="term" value="F:metal ion binding"/>
    <property type="evidence" value="ECO:0007669"/>
    <property type="project" value="UniProtKB-KW"/>
</dbReference>
<evidence type="ECO:0000256" key="1">
    <source>
        <dbReference type="ARBA" id="ARBA00009275"/>
    </source>
</evidence>
<dbReference type="PANTHER" id="PTHR46317:SF1">
    <property type="entry name" value="HYDROLASE, TATD FAMILY"/>
    <property type="match status" value="1"/>
</dbReference>
<feature type="binding site" evidence="4">
    <location>
        <position position="130"/>
    </location>
    <ligand>
        <name>a divalent metal cation</name>
        <dbReference type="ChEBI" id="CHEBI:60240"/>
        <label>2</label>
    </ligand>
</feature>
<feature type="binding site" evidence="4">
    <location>
        <position position="90"/>
    </location>
    <ligand>
        <name>a divalent metal cation</name>
        <dbReference type="ChEBI" id="CHEBI:60240"/>
        <label>1</label>
    </ligand>
</feature>
<dbReference type="InterPro" id="IPR032466">
    <property type="entry name" value="Metal_Hydrolase"/>
</dbReference>
<comment type="similarity">
    <text evidence="1">Belongs to the metallo-dependent hydrolases superfamily. TatD-type hydrolase family.</text>
</comment>
<feature type="binding site" evidence="4">
    <location>
        <position position="8"/>
    </location>
    <ligand>
        <name>a divalent metal cation</name>
        <dbReference type="ChEBI" id="CHEBI:60240"/>
        <label>1</label>
    </ligand>
</feature>
<dbReference type="PIRSF" id="PIRSF005902">
    <property type="entry name" value="DNase_TatD"/>
    <property type="match status" value="1"/>
</dbReference>
<dbReference type="EMBL" id="QEQD01000004">
    <property type="protein sequence ID" value="RDF04592.1"/>
    <property type="molecule type" value="Genomic_DNA"/>
</dbReference>
<name>A0A369ZE22_HAEPH</name>
<dbReference type="SUPFAM" id="SSF51556">
    <property type="entry name" value="Metallo-dependent hydrolases"/>
    <property type="match status" value="1"/>
</dbReference>
<dbReference type="RefSeq" id="WP_111312777.1">
    <property type="nucleotide sequence ID" value="NZ_JAUPSI010000170.1"/>
</dbReference>
<proteinExistence type="inferred from homology"/>
<dbReference type="InterPro" id="IPR018228">
    <property type="entry name" value="DNase_TatD-rel_CS"/>
</dbReference>
<dbReference type="Pfam" id="PF01026">
    <property type="entry name" value="TatD_DNase"/>
    <property type="match status" value="1"/>
</dbReference>
<sequence length="251" mass="28572">MLFDTHIHFDQLSTELQQNTLADPNITGVLAVAINLKSSQTLLALQQQCPHKIHIASGFHPEQALPTASEQNELFNWLAKYQQNLTAIGEVGLPHYLKRENPNLDYAPYFSLLEHFVAFAKQSNLPLNLHIVHDDVLPTLALLKKYQIIKAHFHWFKTDEASLAQFLQTPYVASLTPDILWNPKTQQIAKILPLERLLVETDSPWQHEGLEDKAISTQLSAVVEKLAELKRLTVEKVKTQVLENSLRFYGL</sequence>
<dbReference type="InterPro" id="IPR001130">
    <property type="entry name" value="TatD-like"/>
</dbReference>
<dbReference type="GO" id="GO:0016788">
    <property type="term" value="F:hydrolase activity, acting on ester bonds"/>
    <property type="evidence" value="ECO:0007669"/>
    <property type="project" value="InterPro"/>
</dbReference>
<organism evidence="5 6">
    <name type="scientific">Haemophilus parahaemolyticus</name>
    <dbReference type="NCBI Taxonomy" id="735"/>
    <lineage>
        <taxon>Bacteria</taxon>
        <taxon>Pseudomonadati</taxon>
        <taxon>Pseudomonadota</taxon>
        <taxon>Gammaproteobacteria</taxon>
        <taxon>Pasteurellales</taxon>
        <taxon>Pasteurellaceae</taxon>
        <taxon>Haemophilus</taxon>
    </lineage>
</organism>
<gene>
    <name evidence="5" type="ORF">DPV98_04250</name>
</gene>
<evidence type="ECO:0000256" key="4">
    <source>
        <dbReference type="PIRSR" id="PIRSR005902-1"/>
    </source>
</evidence>
<dbReference type="CDD" id="cd01310">
    <property type="entry name" value="TatD_DNAse"/>
    <property type="match status" value="1"/>
</dbReference>